<comment type="caution">
    <text evidence="2">The sequence shown here is derived from an EMBL/GenBank/DDBJ whole genome shotgun (WGS) entry which is preliminary data.</text>
</comment>
<gene>
    <name evidence="2" type="ORF">Tfer_0733</name>
</gene>
<name>A0A0L6W619_9FIRM</name>
<evidence type="ECO:0000313" key="2">
    <source>
        <dbReference type="EMBL" id="KNZ70549.1"/>
    </source>
</evidence>
<dbReference type="RefSeq" id="WP_052216914.1">
    <property type="nucleotide sequence ID" value="NZ_LGTE01000003.1"/>
</dbReference>
<sequence length="115" mass="12409">MTVKGKTGFWLLVIVFSVVTMMAVVSGDSYGLKTVKDMNGSMGFMMKNEHVWGFSLSNILDGLFNANLPHHAETVAGHHPLPFYISSLDLGSSAAILLMLPLMVGASALLVVLWI</sequence>
<keyword evidence="1" id="KW-1133">Transmembrane helix</keyword>
<dbReference type="EMBL" id="LGTE01000003">
    <property type="protein sequence ID" value="KNZ70549.1"/>
    <property type="molecule type" value="Genomic_DNA"/>
</dbReference>
<dbReference type="Proteomes" id="UP000037175">
    <property type="component" value="Unassembled WGS sequence"/>
</dbReference>
<keyword evidence="3" id="KW-1185">Reference proteome</keyword>
<reference evidence="3" key="1">
    <citation type="submission" date="2015-07" db="EMBL/GenBank/DDBJ databases">
        <title>Complete Genome of Thermincola ferriacetica strain Z-0001T.</title>
        <authorList>
            <person name="Lusk B."/>
            <person name="Badalamenti J.P."/>
            <person name="Parameswaran P."/>
            <person name="Bond D.R."/>
            <person name="Torres C.I."/>
        </authorList>
    </citation>
    <scope>NUCLEOTIDE SEQUENCE [LARGE SCALE GENOMIC DNA]</scope>
    <source>
        <strain evidence="3">Z-0001</strain>
    </source>
</reference>
<accession>A0A0L6W619</accession>
<organism evidence="2 3">
    <name type="scientific">Thermincola ferriacetica</name>
    <dbReference type="NCBI Taxonomy" id="281456"/>
    <lineage>
        <taxon>Bacteria</taxon>
        <taxon>Bacillati</taxon>
        <taxon>Bacillota</taxon>
        <taxon>Clostridia</taxon>
        <taxon>Eubacteriales</taxon>
        <taxon>Thermincolaceae</taxon>
        <taxon>Thermincola</taxon>
    </lineage>
</organism>
<dbReference type="AlphaFoldDB" id="A0A0L6W619"/>
<keyword evidence="1" id="KW-0812">Transmembrane</keyword>
<feature type="transmembrane region" description="Helical" evidence="1">
    <location>
        <begin position="90"/>
        <end position="114"/>
    </location>
</feature>
<proteinExistence type="predicted"/>
<evidence type="ECO:0000313" key="3">
    <source>
        <dbReference type="Proteomes" id="UP000037175"/>
    </source>
</evidence>
<protein>
    <submittedName>
        <fullName evidence="2">Uncharacterized protein</fullName>
    </submittedName>
</protein>
<evidence type="ECO:0000256" key="1">
    <source>
        <dbReference type="SAM" id="Phobius"/>
    </source>
</evidence>
<keyword evidence="1" id="KW-0472">Membrane</keyword>